<sequence length="242" mass="26306">MWISSYSTGPLLSIITPYNAAPSETLTSGPSQVSPISGLQISATVVGTEMEPIHDVFQGLSQASDYQQGAWAPPARPPQSFAIPTPTANSENGCSDFASRSRVSAPLIGGLCGGSFLVISTTLYFFLRRRRRCMAERKFTPLPNRRSSLRSLAGNKGPPLPPPLDSPRFSFSNTNPPGLTMIHSLVRSEGAQNRTQPISLSAHMLDAVALLSTADDQRESPIERPREARLYHRQRQTSAWVS</sequence>
<keyword evidence="2" id="KW-0812">Transmembrane</keyword>
<feature type="region of interest" description="Disordered" evidence="1">
    <location>
        <begin position="67"/>
        <end position="94"/>
    </location>
</feature>
<feature type="transmembrane region" description="Helical" evidence="2">
    <location>
        <begin position="107"/>
        <end position="127"/>
    </location>
</feature>
<keyword evidence="2" id="KW-1133">Transmembrane helix</keyword>
<evidence type="ECO:0000313" key="3">
    <source>
        <dbReference type="EMBL" id="KJA15512.1"/>
    </source>
</evidence>
<organism evidence="3 4">
    <name type="scientific">Hypholoma sublateritium (strain FD-334 SS-4)</name>
    <dbReference type="NCBI Taxonomy" id="945553"/>
    <lineage>
        <taxon>Eukaryota</taxon>
        <taxon>Fungi</taxon>
        <taxon>Dikarya</taxon>
        <taxon>Basidiomycota</taxon>
        <taxon>Agaricomycotina</taxon>
        <taxon>Agaricomycetes</taxon>
        <taxon>Agaricomycetidae</taxon>
        <taxon>Agaricales</taxon>
        <taxon>Agaricineae</taxon>
        <taxon>Strophariaceae</taxon>
        <taxon>Hypholoma</taxon>
    </lineage>
</organism>
<keyword evidence="2" id="KW-0472">Membrane</keyword>
<evidence type="ECO:0000313" key="4">
    <source>
        <dbReference type="Proteomes" id="UP000054270"/>
    </source>
</evidence>
<dbReference type="EMBL" id="KN817642">
    <property type="protein sequence ID" value="KJA15512.1"/>
    <property type="molecule type" value="Genomic_DNA"/>
</dbReference>
<name>A0A0D2KLL6_HYPSF</name>
<protein>
    <submittedName>
        <fullName evidence="3">Uncharacterized protein</fullName>
    </submittedName>
</protein>
<feature type="region of interest" description="Disordered" evidence="1">
    <location>
        <begin position="145"/>
        <end position="167"/>
    </location>
</feature>
<accession>A0A0D2KLL6</accession>
<dbReference type="Proteomes" id="UP000054270">
    <property type="component" value="Unassembled WGS sequence"/>
</dbReference>
<dbReference type="AlphaFoldDB" id="A0A0D2KLL6"/>
<keyword evidence="4" id="KW-1185">Reference proteome</keyword>
<evidence type="ECO:0000256" key="1">
    <source>
        <dbReference type="SAM" id="MobiDB-lite"/>
    </source>
</evidence>
<gene>
    <name evidence="3" type="ORF">HYPSUDRAFT_48276</name>
</gene>
<proteinExistence type="predicted"/>
<evidence type="ECO:0000256" key="2">
    <source>
        <dbReference type="SAM" id="Phobius"/>
    </source>
</evidence>
<reference evidence="4" key="1">
    <citation type="submission" date="2014-04" db="EMBL/GenBank/DDBJ databases">
        <title>Evolutionary Origins and Diversification of the Mycorrhizal Mutualists.</title>
        <authorList>
            <consortium name="DOE Joint Genome Institute"/>
            <consortium name="Mycorrhizal Genomics Consortium"/>
            <person name="Kohler A."/>
            <person name="Kuo A."/>
            <person name="Nagy L.G."/>
            <person name="Floudas D."/>
            <person name="Copeland A."/>
            <person name="Barry K.W."/>
            <person name="Cichocki N."/>
            <person name="Veneault-Fourrey C."/>
            <person name="LaButti K."/>
            <person name="Lindquist E.A."/>
            <person name="Lipzen A."/>
            <person name="Lundell T."/>
            <person name="Morin E."/>
            <person name="Murat C."/>
            <person name="Riley R."/>
            <person name="Ohm R."/>
            <person name="Sun H."/>
            <person name="Tunlid A."/>
            <person name="Henrissat B."/>
            <person name="Grigoriev I.V."/>
            <person name="Hibbett D.S."/>
            <person name="Martin F."/>
        </authorList>
    </citation>
    <scope>NUCLEOTIDE SEQUENCE [LARGE SCALE GENOMIC DNA]</scope>
    <source>
        <strain evidence="4">FD-334 SS-4</strain>
    </source>
</reference>